<accession>A0A7J6H0U6</accession>
<dbReference type="EMBL" id="JAATIP010000033">
    <property type="protein sequence ID" value="KAF4388817.1"/>
    <property type="molecule type" value="Genomic_DNA"/>
</dbReference>
<dbReference type="AlphaFoldDB" id="A0A7J6H0U6"/>
<comment type="caution">
    <text evidence="2">The sequence shown here is derived from an EMBL/GenBank/DDBJ whole genome shotgun (WGS) entry which is preliminary data.</text>
</comment>
<evidence type="ECO:0000259" key="1">
    <source>
        <dbReference type="Pfam" id="PF13966"/>
    </source>
</evidence>
<feature type="domain" description="Reverse transcriptase zinc-binding" evidence="1">
    <location>
        <begin position="51"/>
        <end position="116"/>
    </location>
</feature>
<name>A0A7J6H0U6_CANSA</name>
<evidence type="ECO:0000313" key="2">
    <source>
        <dbReference type="EMBL" id="KAF4388817.1"/>
    </source>
</evidence>
<evidence type="ECO:0000313" key="3">
    <source>
        <dbReference type="Proteomes" id="UP000525078"/>
    </source>
</evidence>
<protein>
    <recommendedName>
        <fullName evidence="1">Reverse transcriptase zinc-binding domain-containing protein</fullName>
    </recommendedName>
</protein>
<dbReference type="Proteomes" id="UP000525078">
    <property type="component" value="Unassembled WGS sequence"/>
</dbReference>
<dbReference type="InterPro" id="IPR026960">
    <property type="entry name" value="RVT-Znf"/>
</dbReference>
<sequence>MLCIGLSTAVSNTTRTTNLPVVSSQAVTQPLISPNASTPIFVSTIVTATSKICGENGLWSLKIPPKVKVFVWRLYHSALPVASLLVRGKVHDSFCCSRCGDKTGTPEHALVFCSSLVLGWLRLGVLAIEASGLFQLGGGPVLQRETRWLLLLTGLFSLSIDDSVVSVVLSLALGCDLGKSCLSSITHQLYHHDLHFRCLSMILKNEKSNYYAVLNKRRG</sequence>
<reference evidence="2 3" key="1">
    <citation type="journal article" date="2020" name="bioRxiv">
        <title>Sequence and annotation of 42 cannabis genomes reveals extensive copy number variation in cannabinoid synthesis and pathogen resistance genes.</title>
        <authorList>
            <person name="Mckernan K.J."/>
            <person name="Helbert Y."/>
            <person name="Kane L.T."/>
            <person name="Ebling H."/>
            <person name="Zhang L."/>
            <person name="Liu B."/>
            <person name="Eaton Z."/>
            <person name="Mclaughlin S."/>
            <person name="Kingan S."/>
            <person name="Baybayan P."/>
            <person name="Concepcion G."/>
            <person name="Jordan M."/>
            <person name="Riva A."/>
            <person name="Barbazuk W."/>
            <person name="Harkins T."/>
        </authorList>
    </citation>
    <scope>NUCLEOTIDE SEQUENCE [LARGE SCALE GENOMIC DNA]</scope>
    <source>
        <strain evidence="3">cv. Jamaican Lion 4</strain>
        <tissue evidence="2">Leaf</tissue>
    </source>
</reference>
<proteinExistence type="predicted"/>
<organism evidence="2 3">
    <name type="scientific">Cannabis sativa</name>
    <name type="common">Hemp</name>
    <name type="synonym">Marijuana</name>
    <dbReference type="NCBI Taxonomy" id="3483"/>
    <lineage>
        <taxon>Eukaryota</taxon>
        <taxon>Viridiplantae</taxon>
        <taxon>Streptophyta</taxon>
        <taxon>Embryophyta</taxon>
        <taxon>Tracheophyta</taxon>
        <taxon>Spermatophyta</taxon>
        <taxon>Magnoliopsida</taxon>
        <taxon>eudicotyledons</taxon>
        <taxon>Gunneridae</taxon>
        <taxon>Pentapetalae</taxon>
        <taxon>rosids</taxon>
        <taxon>fabids</taxon>
        <taxon>Rosales</taxon>
        <taxon>Cannabaceae</taxon>
        <taxon>Cannabis</taxon>
    </lineage>
</organism>
<gene>
    <name evidence="2" type="ORF">F8388_018996</name>
</gene>
<dbReference type="Pfam" id="PF13966">
    <property type="entry name" value="zf-RVT"/>
    <property type="match status" value="1"/>
</dbReference>